<comment type="caution">
    <text evidence="1">The sequence shown here is derived from an EMBL/GenBank/DDBJ whole genome shotgun (WGS) entry which is preliminary data.</text>
</comment>
<accession>A0A7W7RBZ7</accession>
<gene>
    <name evidence="1" type="ORF">FHR34_008277</name>
</gene>
<evidence type="ECO:0000313" key="2">
    <source>
        <dbReference type="Proteomes" id="UP000540506"/>
    </source>
</evidence>
<dbReference type="RefSeq" id="WP_184947346.1">
    <property type="nucleotide sequence ID" value="NZ_JACHJV010000004.1"/>
</dbReference>
<dbReference type="EMBL" id="JACHJV010000004">
    <property type="protein sequence ID" value="MBB4929178.1"/>
    <property type="molecule type" value="Genomic_DNA"/>
</dbReference>
<dbReference type="AlphaFoldDB" id="A0A7W7RBZ7"/>
<protein>
    <submittedName>
        <fullName evidence="1">Uncharacterized protein</fullName>
    </submittedName>
</protein>
<evidence type="ECO:0000313" key="1">
    <source>
        <dbReference type="EMBL" id="MBB4929178.1"/>
    </source>
</evidence>
<dbReference type="Proteomes" id="UP000540506">
    <property type="component" value="Unassembled WGS sequence"/>
</dbReference>
<name>A0A7W7RBZ7_KITKI</name>
<organism evidence="1 2">
    <name type="scientific">Kitasatospora kifunensis</name>
    <name type="common">Streptomyces kifunensis</name>
    <dbReference type="NCBI Taxonomy" id="58351"/>
    <lineage>
        <taxon>Bacteria</taxon>
        <taxon>Bacillati</taxon>
        <taxon>Actinomycetota</taxon>
        <taxon>Actinomycetes</taxon>
        <taxon>Kitasatosporales</taxon>
        <taxon>Streptomycetaceae</taxon>
        <taxon>Kitasatospora</taxon>
    </lineage>
</organism>
<sequence>MAPTLDPAGAWQPEIATAADTARVVELNRAINSANRISLALDETEKVHARLDRARTASEAAVAQYTAHTPQT</sequence>
<reference evidence="1 2" key="1">
    <citation type="submission" date="2020-08" db="EMBL/GenBank/DDBJ databases">
        <title>Sequencing the genomes of 1000 actinobacteria strains.</title>
        <authorList>
            <person name="Klenk H.-P."/>
        </authorList>
    </citation>
    <scope>NUCLEOTIDE SEQUENCE [LARGE SCALE GENOMIC DNA]</scope>
    <source>
        <strain evidence="1 2">DSM 41654</strain>
    </source>
</reference>
<keyword evidence="2" id="KW-1185">Reference proteome</keyword>
<proteinExistence type="predicted"/>